<name>A0AAU8LRJ5_9BACT</name>
<reference evidence="2" key="1">
    <citation type="journal article" date="2024" name="Syst. Appl. Microbiol.">
        <title>First single-strain enrichments of Electrothrix cable bacteria, description of E. aestuarii sp. nov. and E. rattekaaiensis sp. nov., and proposal of a cable bacteria taxonomy following the rules of the SeqCode.</title>
        <authorList>
            <person name="Plum-Jensen L.E."/>
            <person name="Schramm A."/>
            <person name="Marshall I.P.G."/>
        </authorList>
    </citation>
    <scope>NUCLEOTIDE SEQUENCE</scope>
    <source>
        <strain evidence="2">Rat1</strain>
    </source>
</reference>
<protein>
    <submittedName>
        <fullName evidence="2">RND transporter</fullName>
    </submittedName>
</protein>
<keyword evidence="1" id="KW-1133">Transmembrane helix</keyword>
<dbReference type="KEGG" id="eaj:Q3M24_15205"/>
<accession>A0AAU8LRJ5</accession>
<proteinExistence type="predicted"/>
<feature type="transmembrane region" description="Helical" evidence="1">
    <location>
        <begin position="12"/>
        <end position="30"/>
    </location>
</feature>
<organism evidence="2">
    <name type="scientific">Candidatus Electrothrix aestuarii</name>
    <dbReference type="NCBI Taxonomy" id="3062594"/>
    <lineage>
        <taxon>Bacteria</taxon>
        <taxon>Pseudomonadati</taxon>
        <taxon>Thermodesulfobacteriota</taxon>
        <taxon>Desulfobulbia</taxon>
        <taxon>Desulfobulbales</taxon>
        <taxon>Desulfobulbaceae</taxon>
        <taxon>Candidatus Electrothrix</taxon>
    </lineage>
</organism>
<dbReference type="EMBL" id="CP159373">
    <property type="protein sequence ID" value="XCN71647.1"/>
    <property type="molecule type" value="Genomic_DNA"/>
</dbReference>
<gene>
    <name evidence="2" type="ORF">Q3M24_15205</name>
</gene>
<sequence>MNKIGAWIDALPWPPLLVIVLILGGAPFVPEPHLVGKIRMLANGTLVRPIDIVDLLYHSAPFVVLLYKLVRLKTATRIGQE</sequence>
<keyword evidence="1" id="KW-0812">Transmembrane</keyword>
<reference evidence="2" key="2">
    <citation type="submission" date="2024-06" db="EMBL/GenBank/DDBJ databases">
        <authorList>
            <person name="Plum-Jensen L.E."/>
            <person name="Schramm A."/>
            <person name="Marshall I.P.G."/>
        </authorList>
    </citation>
    <scope>NUCLEOTIDE SEQUENCE</scope>
    <source>
        <strain evidence="2">Rat1</strain>
    </source>
</reference>
<evidence type="ECO:0000313" key="2">
    <source>
        <dbReference type="EMBL" id="XCN71647.1"/>
    </source>
</evidence>
<evidence type="ECO:0000256" key="1">
    <source>
        <dbReference type="SAM" id="Phobius"/>
    </source>
</evidence>
<dbReference type="AlphaFoldDB" id="A0AAU8LRJ5"/>
<keyword evidence="1" id="KW-0472">Membrane</keyword>